<dbReference type="OrthoDB" id="431409at2759"/>
<dbReference type="SMART" id="SM00729">
    <property type="entry name" value="Elp3"/>
    <property type="match status" value="1"/>
</dbReference>
<dbReference type="PROSITE" id="PS51918">
    <property type="entry name" value="RADICAL_SAM"/>
    <property type="match status" value="1"/>
</dbReference>
<dbReference type="GO" id="GO:0051539">
    <property type="term" value="F:4 iron, 4 sulfur cluster binding"/>
    <property type="evidence" value="ECO:0007669"/>
    <property type="project" value="TreeGrafter"/>
</dbReference>
<reference evidence="2 3" key="1">
    <citation type="submission" date="2016-07" db="EMBL/GenBank/DDBJ databases">
        <title>Pervasive Adenine N6-methylation of Active Genes in Fungi.</title>
        <authorList>
            <consortium name="DOE Joint Genome Institute"/>
            <person name="Mondo S.J."/>
            <person name="Dannebaum R.O."/>
            <person name="Kuo R.C."/>
            <person name="Labutti K."/>
            <person name="Haridas S."/>
            <person name="Kuo A."/>
            <person name="Salamov A."/>
            <person name="Ahrendt S.R."/>
            <person name="Lipzen A."/>
            <person name="Sullivan W."/>
            <person name="Andreopoulos W.B."/>
            <person name="Clum A."/>
            <person name="Lindquist E."/>
            <person name="Daum C."/>
            <person name="Ramamoorthy G.K."/>
            <person name="Gryganskyi A."/>
            <person name="Culley D."/>
            <person name="Magnuson J.K."/>
            <person name="James T.Y."/>
            <person name="O'Malley M.A."/>
            <person name="Stajich J.E."/>
            <person name="Spatafora J.W."/>
            <person name="Visel A."/>
            <person name="Grigoriev I.V."/>
        </authorList>
    </citation>
    <scope>NUCLEOTIDE SEQUENCE [LARGE SCALE GENOMIC DNA]</scope>
    <source>
        <strain evidence="2 3">NRRL 2496</strain>
    </source>
</reference>
<protein>
    <recommendedName>
        <fullName evidence="1">Radical SAM core domain-containing protein</fullName>
    </recommendedName>
</protein>
<dbReference type="PANTHER" id="PTHR13932:SF5">
    <property type="entry name" value="RADICAL S-ADENOSYL METHIONINE DOMAIN-CONTAINING PROTEIN 1, MITOCHONDRIAL"/>
    <property type="match status" value="1"/>
</dbReference>
<dbReference type="EMBL" id="MCGN01000001">
    <property type="protein sequence ID" value="ORZ02852.1"/>
    <property type="molecule type" value="Genomic_DNA"/>
</dbReference>
<evidence type="ECO:0000259" key="1">
    <source>
        <dbReference type="PROSITE" id="PS51918"/>
    </source>
</evidence>
<evidence type="ECO:0000313" key="3">
    <source>
        <dbReference type="Proteomes" id="UP000242180"/>
    </source>
</evidence>
<dbReference type="InterPro" id="IPR006638">
    <property type="entry name" value="Elp3/MiaA/NifB-like_rSAM"/>
</dbReference>
<dbReference type="GO" id="GO:0005739">
    <property type="term" value="C:mitochondrion"/>
    <property type="evidence" value="ECO:0007669"/>
    <property type="project" value="TreeGrafter"/>
</dbReference>
<comment type="caution">
    <text evidence="2">The sequence shown here is derived from an EMBL/GenBank/DDBJ whole genome shotgun (WGS) entry which is preliminary data.</text>
</comment>
<organism evidence="2 3">
    <name type="scientific">Syncephalastrum racemosum</name>
    <name type="common">Filamentous fungus</name>
    <dbReference type="NCBI Taxonomy" id="13706"/>
    <lineage>
        <taxon>Eukaryota</taxon>
        <taxon>Fungi</taxon>
        <taxon>Fungi incertae sedis</taxon>
        <taxon>Mucoromycota</taxon>
        <taxon>Mucoromycotina</taxon>
        <taxon>Mucoromycetes</taxon>
        <taxon>Mucorales</taxon>
        <taxon>Syncephalastraceae</taxon>
        <taxon>Syncephalastrum</taxon>
    </lineage>
</organism>
<gene>
    <name evidence="2" type="ORF">BCR43DRAFT_482276</name>
</gene>
<dbReference type="InParanoid" id="A0A1X2HTD0"/>
<dbReference type="Gene3D" id="3.30.750.200">
    <property type="match status" value="1"/>
</dbReference>
<sequence>MSNDAEITLEANPTSAEANHLEAFRAAGVNRLSLGIQALDDKILVVLGRDHSAKDALRTLEKAQKLFDQVTFDLIFARPGQTLSDWRRELKEALALAGNHLSMYQLTFERGTPLFKALKNKQLAPVPDMDEAADMYDEAVKEARAQGFLHYEVSNYARSRSAMGRHNFSYWLGEDYLGIGPGAHGRLTTVNGDRLRTFGEFHPDRYMALCESEGEGIRKWIPLETGDMLKELVVFGMRTRAGVSRPGFQRMTGRSLDTLLDQDALQLYLDHGFLVDDDQGNAYLPSGLEQDVNDWYGIRPTEAGLARMDSLIPNLILHEN</sequence>
<feature type="domain" description="Radical SAM core" evidence="1">
    <location>
        <begin position="1"/>
        <end position="149"/>
    </location>
</feature>
<dbReference type="Pfam" id="PF06969">
    <property type="entry name" value="HemN_C"/>
    <property type="match status" value="1"/>
</dbReference>
<dbReference type="STRING" id="13706.A0A1X2HTD0"/>
<dbReference type="InterPro" id="IPR034505">
    <property type="entry name" value="Coproporphyrinogen-III_oxidase"/>
</dbReference>
<dbReference type="InterPro" id="IPR010723">
    <property type="entry name" value="HemN_C"/>
</dbReference>
<proteinExistence type="predicted"/>
<dbReference type="InterPro" id="IPR007197">
    <property type="entry name" value="rSAM"/>
</dbReference>
<name>A0A1X2HTD0_SYNRA</name>
<dbReference type="AlphaFoldDB" id="A0A1X2HTD0"/>
<keyword evidence="3" id="KW-1185">Reference proteome</keyword>
<dbReference type="Proteomes" id="UP000242180">
    <property type="component" value="Unassembled WGS sequence"/>
</dbReference>
<dbReference type="InterPro" id="IPR058240">
    <property type="entry name" value="rSAM_sf"/>
</dbReference>
<dbReference type="GO" id="GO:0003824">
    <property type="term" value="F:catalytic activity"/>
    <property type="evidence" value="ECO:0007669"/>
    <property type="project" value="InterPro"/>
</dbReference>
<dbReference type="OMA" id="HIPWCVR"/>
<evidence type="ECO:0000313" key="2">
    <source>
        <dbReference type="EMBL" id="ORZ02852.1"/>
    </source>
</evidence>
<dbReference type="GO" id="GO:0006779">
    <property type="term" value="P:porphyrin-containing compound biosynthetic process"/>
    <property type="evidence" value="ECO:0007669"/>
    <property type="project" value="TreeGrafter"/>
</dbReference>
<accession>A0A1X2HTD0</accession>
<dbReference type="SUPFAM" id="SSF102114">
    <property type="entry name" value="Radical SAM enzymes"/>
    <property type="match status" value="1"/>
</dbReference>
<dbReference type="Pfam" id="PF04055">
    <property type="entry name" value="Radical_SAM"/>
    <property type="match status" value="1"/>
</dbReference>
<dbReference type="PANTHER" id="PTHR13932">
    <property type="entry name" value="COPROPORPHYRINIGEN III OXIDASE"/>
    <property type="match status" value="1"/>
</dbReference>